<evidence type="ECO:0000256" key="2">
    <source>
        <dbReference type="ARBA" id="ARBA00022908"/>
    </source>
</evidence>
<evidence type="ECO:0000259" key="5">
    <source>
        <dbReference type="PROSITE" id="PS51898"/>
    </source>
</evidence>
<evidence type="ECO:0000313" key="7">
    <source>
        <dbReference type="Proteomes" id="UP000028135"/>
    </source>
</evidence>
<dbReference type="InterPro" id="IPR050808">
    <property type="entry name" value="Phage_Integrase"/>
</dbReference>
<dbReference type="Gene3D" id="1.10.150.130">
    <property type="match status" value="1"/>
</dbReference>
<dbReference type="PANTHER" id="PTHR30629:SF2">
    <property type="entry name" value="PROPHAGE INTEGRASE INTS-RELATED"/>
    <property type="match status" value="1"/>
</dbReference>
<keyword evidence="4" id="KW-0233">DNA recombination</keyword>
<dbReference type="InterPro" id="IPR011010">
    <property type="entry name" value="DNA_brk_join_enz"/>
</dbReference>
<dbReference type="InterPro" id="IPR002104">
    <property type="entry name" value="Integrase_catalytic"/>
</dbReference>
<dbReference type="AlphaFoldDB" id="A0A8E1C455"/>
<dbReference type="GO" id="GO:0003677">
    <property type="term" value="F:DNA binding"/>
    <property type="evidence" value="ECO:0007669"/>
    <property type="project" value="UniProtKB-KW"/>
</dbReference>
<dbReference type="RefSeq" id="WP_020818304.1">
    <property type="nucleotide sequence ID" value="NZ_JANF02000012.1"/>
</dbReference>
<dbReference type="Proteomes" id="UP000028135">
    <property type="component" value="Unassembled WGS sequence"/>
</dbReference>
<dbReference type="PANTHER" id="PTHR30629">
    <property type="entry name" value="PROPHAGE INTEGRASE"/>
    <property type="match status" value="1"/>
</dbReference>
<dbReference type="SUPFAM" id="SSF56349">
    <property type="entry name" value="DNA breaking-rejoining enzymes"/>
    <property type="match status" value="1"/>
</dbReference>
<name>A0A8E1C455_9SPHN</name>
<keyword evidence="2" id="KW-0229">DNA integration</keyword>
<comment type="similarity">
    <text evidence="1">Belongs to the 'phage' integrase family.</text>
</comment>
<dbReference type="Gene3D" id="1.10.443.10">
    <property type="entry name" value="Intergrase catalytic core"/>
    <property type="match status" value="1"/>
</dbReference>
<reference evidence="6 7" key="1">
    <citation type="submission" date="2014-05" db="EMBL/GenBank/DDBJ databases">
        <title>Genome Announcement of Sphingobium lucknowense F2.</title>
        <authorList>
            <person name="Lal R."/>
            <person name="Negi V."/>
            <person name="Lata P."/>
            <person name="Sangwan N."/>
            <person name="Gupta S.K."/>
            <person name="Rao D.L.N."/>
            <person name="Das S."/>
        </authorList>
    </citation>
    <scope>NUCLEOTIDE SEQUENCE [LARGE SCALE GENOMIC DNA]</scope>
    <source>
        <strain evidence="6 7">F2</strain>
    </source>
</reference>
<feature type="domain" description="Tyr recombinase" evidence="5">
    <location>
        <begin position="191"/>
        <end position="360"/>
    </location>
</feature>
<proteinExistence type="inferred from homology"/>
<dbReference type="GO" id="GO:0006310">
    <property type="term" value="P:DNA recombination"/>
    <property type="evidence" value="ECO:0007669"/>
    <property type="project" value="UniProtKB-KW"/>
</dbReference>
<dbReference type="PROSITE" id="PS51898">
    <property type="entry name" value="TYR_RECOMBINASE"/>
    <property type="match status" value="1"/>
</dbReference>
<keyword evidence="3" id="KW-0238">DNA-binding</keyword>
<dbReference type="EMBL" id="JANF02000012">
    <property type="protein sequence ID" value="KER37628.1"/>
    <property type="molecule type" value="Genomic_DNA"/>
</dbReference>
<gene>
    <name evidence="6" type="ORF">AL00_04240</name>
</gene>
<accession>A0A8E1C455</accession>
<dbReference type="InterPro" id="IPR013762">
    <property type="entry name" value="Integrase-like_cat_sf"/>
</dbReference>
<dbReference type="Pfam" id="PF00589">
    <property type="entry name" value="Phage_integrase"/>
    <property type="match status" value="1"/>
</dbReference>
<evidence type="ECO:0000256" key="1">
    <source>
        <dbReference type="ARBA" id="ARBA00008857"/>
    </source>
</evidence>
<protein>
    <submittedName>
        <fullName evidence="6">Integrase</fullName>
    </submittedName>
</protein>
<sequence length="381" mass="43356">MKRRNPANRALPQYVTRFVDRHGKERLRFRRHGYPSRYFTAALGTKAFKLEYDRYNSPDAIAQASEEAHQARLVPGSIGDLLRRYLAVPERLGPSEVTQTKIRQILERFAQGREDRPVAAVRFEHIDSIISRARIKTVDEKGRVFGGNEAAKKLRKELRRLFAFARKLGWISTNPVDDSEEVRVSPGERSTGFYTWTEQDIAAYRNRWPLGTKQRLAMELMLWTDQRKVDAIHLGRQHVKSGKFVIRQSKTGKLLRLPIAPQLAAAIDAMPPTDSMCFLVTEWGKPFSVKGFGGWFRDQCNAAGLPRCTAHGLRKATMRRMAELEMPNKTMKSVSGHSKDDEVARYTQAADQARLADDAIRRLAAWEAQMDKDDGSDRSAG</sequence>
<evidence type="ECO:0000313" key="6">
    <source>
        <dbReference type="EMBL" id="KER37628.1"/>
    </source>
</evidence>
<organism evidence="6 7">
    <name type="scientific">Sphingobium indicum F2</name>
    <dbReference type="NCBI Taxonomy" id="1450518"/>
    <lineage>
        <taxon>Bacteria</taxon>
        <taxon>Pseudomonadati</taxon>
        <taxon>Pseudomonadota</taxon>
        <taxon>Alphaproteobacteria</taxon>
        <taxon>Sphingomonadales</taxon>
        <taxon>Sphingomonadaceae</taxon>
        <taxon>Sphingobium</taxon>
    </lineage>
</organism>
<dbReference type="GO" id="GO:0015074">
    <property type="term" value="P:DNA integration"/>
    <property type="evidence" value="ECO:0007669"/>
    <property type="project" value="UniProtKB-KW"/>
</dbReference>
<evidence type="ECO:0000256" key="3">
    <source>
        <dbReference type="ARBA" id="ARBA00023125"/>
    </source>
</evidence>
<comment type="caution">
    <text evidence="6">The sequence shown here is derived from an EMBL/GenBank/DDBJ whole genome shotgun (WGS) entry which is preliminary data.</text>
</comment>
<evidence type="ECO:0000256" key="4">
    <source>
        <dbReference type="ARBA" id="ARBA00023172"/>
    </source>
</evidence>
<dbReference type="InterPro" id="IPR010998">
    <property type="entry name" value="Integrase_recombinase_N"/>
</dbReference>